<dbReference type="AlphaFoldDB" id="A0AAE0KVY5"/>
<accession>A0AAE0KVY5</accession>
<protein>
    <recommendedName>
        <fullName evidence="1">Mutator-like transposase domain-containing protein</fullName>
    </recommendedName>
</protein>
<gene>
    <name evidence="2" type="ORF">CYMTET_28387</name>
</gene>
<evidence type="ECO:0000259" key="1">
    <source>
        <dbReference type="Pfam" id="PF20700"/>
    </source>
</evidence>
<dbReference type="Pfam" id="PF20700">
    <property type="entry name" value="Mutator"/>
    <property type="match status" value="1"/>
</dbReference>
<dbReference type="Proteomes" id="UP001190700">
    <property type="component" value="Unassembled WGS sequence"/>
</dbReference>
<feature type="domain" description="Mutator-like transposase" evidence="1">
    <location>
        <begin position="14"/>
        <end position="310"/>
    </location>
</feature>
<keyword evidence="3" id="KW-1185">Reference proteome</keyword>
<dbReference type="InterPro" id="IPR049012">
    <property type="entry name" value="Mutator_transp_dom"/>
</dbReference>
<comment type="caution">
    <text evidence="2">The sequence shown here is derived from an EMBL/GenBank/DDBJ whole genome shotgun (WGS) entry which is preliminary data.</text>
</comment>
<organism evidence="2 3">
    <name type="scientific">Cymbomonas tetramitiformis</name>
    <dbReference type="NCBI Taxonomy" id="36881"/>
    <lineage>
        <taxon>Eukaryota</taxon>
        <taxon>Viridiplantae</taxon>
        <taxon>Chlorophyta</taxon>
        <taxon>Pyramimonadophyceae</taxon>
        <taxon>Pyramimonadales</taxon>
        <taxon>Pyramimonadaceae</taxon>
        <taxon>Cymbomonas</taxon>
    </lineage>
</organism>
<dbReference type="EMBL" id="LGRX02015961">
    <property type="protein sequence ID" value="KAK3262771.1"/>
    <property type="molecule type" value="Genomic_DNA"/>
</dbReference>
<reference evidence="2 3" key="1">
    <citation type="journal article" date="2015" name="Genome Biol. Evol.">
        <title>Comparative Genomics of a Bacterivorous Green Alga Reveals Evolutionary Causalities and Consequences of Phago-Mixotrophic Mode of Nutrition.</title>
        <authorList>
            <person name="Burns J.A."/>
            <person name="Paasch A."/>
            <person name="Narechania A."/>
            <person name="Kim E."/>
        </authorList>
    </citation>
    <scope>NUCLEOTIDE SEQUENCE [LARGE SCALE GENOMIC DNA]</scope>
    <source>
        <strain evidence="2 3">PLY_AMNH</strain>
    </source>
</reference>
<name>A0AAE0KVY5_9CHLO</name>
<sequence>MLPAVSEGTVPHIEDYGLASVIHMACTVCEHTTTLESSQRMDGDDRRTAYEINTSLHVLGEQNAGLAPAKVEKLFTSMGIEYHLHKTNHGKLQKVVGATVETLAKESCKKAFEDEVVASSPPLSGGTAQRLWPDGTTYVNLGATGDCAWPTRGSGHAYASFCGGFILMGALNKKIVSAAIFSQQCSTCESVEKLAEKEKVAPVYPAHDCFRGCRGIMAESDPLWRGSSKAMEPKGALCTALGLGKHYLKCDELQAIIARVRYFTADEDSNMIAALNDPRLMPEWLRPVDKLSDPNHMQKIQYKLLEALRKAEKWSKPSCRRRSSTT</sequence>
<proteinExistence type="predicted"/>
<evidence type="ECO:0000313" key="3">
    <source>
        <dbReference type="Proteomes" id="UP001190700"/>
    </source>
</evidence>
<evidence type="ECO:0000313" key="2">
    <source>
        <dbReference type="EMBL" id="KAK3262771.1"/>
    </source>
</evidence>